<dbReference type="EMBL" id="NIRI02000005">
    <property type="protein sequence ID" value="KAG5455171.1"/>
    <property type="molecule type" value="Genomic_DNA"/>
</dbReference>
<dbReference type="InterPro" id="IPR012340">
    <property type="entry name" value="NA-bd_OB-fold"/>
</dbReference>
<proteinExistence type="predicted"/>
<dbReference type="Gene3D" id="2.40.50.140">
    <property type="entry name" value="Nucleic acid-binding proteins"/>
    <property type="match status" value="1"/>
</dbReference>
<keyword evidence="2" id="KW-1185">Reference proteome</keyword>
<dbReference type="Proteomes" id="UP000286415">
    <property type="component" value="Unassembled WGS sequence"/>
</dbReference>
<dbReference type="OrthoDB" id="6227818at2759"/>
<reference evidence="1 2" key="2">
    <citation type="journal article" date="2021" name="Genomics">
        <title>High-quality reference genome for Clonorchis sinensis.</title>
        <authorList>
            <person name="Young N.D."/>
            <person name="Stroehlein A.J."/>
            <person name="Kinkar L."/>
            <person name="Wang T."/>
            <person name="Sohn W.M."/>
            <person name="Chang B.C.H."/>
            <person name="Kaur P."/>
            <person name="Weisz D."/>
            <person name="Dudchenko O."/>
            <person name="Aiden E.L."/>
            <person name="Korhonen P.K."/>
            <person name="Gasser R.B."/>
        </authorList>
    </citation>
    <scope>NUCLEOTIDE SEQUENCE [LARGE SCALE GENOMIC DNA]</scope>
    <source>
        <strain evidence="1">Cs-k2</strain>
    </source>
</reference>
<accession>A0A8T1N3M0</accession>
<reference evidence="1 2" key="1">
    <citation type="journal article" date="2018" name="Biotechnol. Adv.">
        <title>Improved genomic resources and new bioinformatic workflow for the carcinogenic parasite Clonorchis sinensis: Biotechnological implications.</title>
        <authorList>
            <person name="Wang D."/>
            <person name="Korhonen P.K."/>
            <person name="Gasser R.B."/>
            <person name="Young N.D."/>
        </authorList>
    </citation>
    <scope>NUCLEOTIDE SEQUENCE [LARGE SCALE GENOMIC DNA]</scope>
    <source>
        <strain evidence="1">Cs-k2</strain>
    </source>
</reference>
<evidence type="ECO:0000313" key="1">
    <source>
        <dbReference type="EMBL" id="KAG5455171.1"/>
    </source>
</evidence>
<organism evidence="1 2">
    <name type="scientific">Clonorchis sinensis</name>
    <name type="common">Chinese liver fluke</name>
    <dbReference type="NCBI Taxonomy" id="79923"/>
    <lineage>
        <taxon>Eukaryota</taxon>
        <taxon>Metazoa</taxon>
        <taxon>Spiralia</taxon>
        <taxon>Lophotrochozoa</taxon>
        <taxon>Platyhelminthes</taxon>
        <taxon>Trematoda</taxon>
        <taxon>Digenea</taxon>
        <taxon>Opisthorchiida</taxon>
        <taxon>Opisthorchiata</taxon>
        <taxon>Opisthorchiidae</taxon>
        <taxon>Clonorchis</taxon>
    </lineage>
</organism>
<evidence type="ECO:0000313" key="2">
    <source>
        <dbReference type="Proteomes" id="UP000286415"/>
    </source>
</evidence>
<gene>
    <name evidence="1" type="ORF">CSKR_203843</name>
</gene>
<comment type="caution">
    <text evidence="1">The sequence shown here is derived from an EMBL/GenBank/DDBJ whole genome shotgun (WGS) entry which is preliminary data.</text>
</comment>
<dbReference type="AlphaFoldDB" id="A0A8T1N3M0"/>
<protein>
    <submittedName>
        <fullName evidence="1">Uncharacterized protein</fullName>
    </submittedName>
</protein>
<sequence>MMVGRLGRLLGIRPWFPFAGCSHRFSSSHAPASGLPTDLNSVVLLGTVTTIVVHENVDKRYAVIYLGTRESYKVQTGYAAKYSSHRVHVFDDNLFLTVCNMTKGDRVCVHGSLASFLTSGSSGNPPMWMSCVIARTICPYSNPAENDEVVVSDDPSIYNKLETALDEDPSWSSSSSSSTPIHTQ</sequence>
<name>A0A8T1N3M0_CLOSI</name>